<keyword evidence="1" id="KW-0472">Membrane</keyword>
<accession>A0A6N2UH38</accession>
<feature type="transmembrane region" description="Helical" evidence="1">
    <location>
        <begin position="26"/>
        <end position="45"/>
    </location>
</feature>
<organism evidence="2">
    <name type="scientific">Anaerostipes caccae</name>
    <dbReference type="NCBI Taxonomy" id="105841"/>
    <lineage>
        <taxon>Bacteria</taxon>
        <taxon>Bacillati</taxon>
        <taxon>Bacillota</taxon>
        <taxon>Clostridia</taxon>
        <taxon>Lachnospirales</taxon>
        <taxon>Lachnospiraceae</taxon>
        <taxon>Anaerostipes</taxon>
    </lineage>
</organism>
<protein>
    <recommendedName>
        <fullName evidence="3">DUF202 domain-containing protein</fullName>
    </recommendedName>
</protein>
<sequence length="92" mass="10337">MTPQTKQQKIKEIEYQTRMLKNLKNWIRNLLIFSSIGVAVAYWALKIQEGPLFTAVGVVSVIFIVLSVVLSGVIGFAFKNGKSNVDKIIRQV</sequence>
<name>A0A6N2UH38_9FIRM</name>
<evidence type="ECO:0000256" key="1">
    <source>
        <dbReference type="SAM" id="Phobius"/>
    </source>
</evidence>
<reference evidence="2" key="1">
    <citation type="submission" date="2019-11" db="EMBL/GenBank/DDBJ databases">
        <authorList>
            <person name="Feng L."/>
        </authorList>
    </citation>
    <scope>NUCLEOTIDE SEQUENCE</scope>
    <source>
        <strain evidence="2">AcaccaeLFYP115</strain>
    </source>
</reference>
<proteinExistence type="predicted"/>
<dbReference type="RefSeq" id="WP_024728031.1">
    <property type="nucleotide sequence ID" value="NZ_CACRSQ010000006.1"/>
</dbReference>
<gene>
    <name evidence="2" type="ORF">ACLFYP115_01916</name>
</gene>
<keyword evidence="1" id="KW-0812">Transmembrane</keyword>
<dbReference type="AlphaFoldDB" id="A0A6N2UH38"/>
<dbReference type="EMBL" id="CACRSQ010000006">
    <property type="protein sequence ID" value="VYT17855.1"/>
    <property type="molecule type" value="Genomic_DNA"/>
</dbReference>
<keyword evidence="1" id="KW-1133">Transmembrane helix</keyword>
<evidence type="ECO:0000313" key="2">
    <source>
        <dbReference type="EMBL" id="VYT17855.1"/>
    </source>
</evidence>
<feature type="transmembrane region" description="Helical" evidence="1">
    <location>
        <begin position="51"/>
        <end position="78"/>
    </location>
</feature>
<evidence type="ECO:0008006" key="3">
    <source>
        <dbReference type="Google" id="ProtNLM"/>
    </source>
</evidence>